<organism evidence="1">
    <name type="scientific">Leptolyngbya sp. NK1-12</name>
    <dbReference type="NCBI Taxonomy" id="2547451"/>
    <lineage>
        <taxon>Bacteria</taxon>
        <taxon>Bacillati</taxon>
        <taxon>Cyanobacteriota</taxon>
        <taxon>Cyanophyceae</taxon>
        <taxon>Leptolyngbyales</taxon>
        <taxon>Leptolyngbyaceae</taxon>
        <taxon>Leptolyngbya group</taxon>
        <taxon>Leptolyngbya</taxon>
    </lineage>
</organism>
<sequence>MNSVLNIKEIAIAIVADSFNPLLLTADFLKYGGIIPADWELSRQPVLSAMASQVVFQSGVSILAQANRLLFVEALVATDPKEVTLATIAQKYTHALPQANYQAVGINFTGFANLMGETVHHYLTNTLLAPGPWHSFGETAPRATFRLSYTLKQAQLNLDIAEVNWQISEREEQPAILFAANFDHLLQNSTPSGRLQELNQAIDRWPTYLETYHNLVNSRFLQPERAVSPV</sequence>
<gene>
    <name evidence="1" type="ORF">HJG54_31015</name>
</gene>
<reference evidence="1" key="1">
    <citation type="submission" date="2020-05" db="EMBL/GenBank/DDBJ databases">
        <authorList>
            <person name="Zhu T."/>
            <person name="Keshari N."/>
            <person name="Lu X."/>
        </authorList>
    </citation>
    <scope>NUCLEOTIDE SEQUENCE</scope>
    <source>
        <strain evidence="1">NK1-12</strain>
    </source>
</reference>
<accession>A0AA96WMB5</accession>
<dbReference type="RefSeq" id="WP_316436980.1">
    <property type="nucleotide sequence ID" value="NZ_CP053587.1"/>
</dbReference>
<proteinExistence type="predicted"/>
<dbReference type="AlphaFoldDB" id="A0AA96WMB5"/>
<evidence type="ECO:0000313" key="1">
    <source>
        <dbReference type="EMBL" id="WNZ27320.1"/>
    </source>
</evidence>
<dbReference type="EMBL" id="CP053587">
    <property type="protein sequence ID" value="WNZ27320.1"/>
    <property type="molecule type" value="Genomic_DNA"/>
</dbReference>
<protein>
    <submittedName>
        <fullName evidence="1">Uncharacterized protein</fullName>
    </submittedName>
</protein>
<name>A0AA96WMB5_9CYAN</name>